<dbReference type="RefSeq" id="WP_188387878.1">
    <property type="nucleotide sequence ID" value="NZ_BMFK01000001.1"/>
</dbReference>
<keyword evidence="1" id="KW-0175">Coiled coil</keyword>
<evidence type="ECO:0008006" key="4">
    <source>
        <dbReference type="Google" id="ProtNLM"/>
    </source>
</evidence>
<feature type="coiled-coil region" evidence="1">
    <location>
        <begin position="66"/>
        <end position="108"/>
    </location>
</feature>
<dbReference type="InterPro" id="IPR036785">
    <property type="entry name" value="YkyA-like_sf"/>
</dbReference>
<dbReference type="AlphaFoldDB" id="A0A917AQI2"/>
<proteinExistence type="predicted"/>
<evidence type="ECO:0000313" key="2">
    <source>
        <dbReference type="EMBL" id="GGE66940.1"/>
    </source>
</evidence>
<organism evidence="2 3">
    <name type="scientific">Priestia taiwanensis</name>
    <dbReference type="NCBI Taxonomy" id="1347902"/>
    <lineage>
        <taxon>Bacteria</taxon>
        <taxon>Bacillati</taxon>
        <taxon>Bacillota</taxon>
        <taxon>Bacilli</taxon>
        <taxon>Bacillales</taxon>
        <taxon>Bacillaceae</taxon>
        <taxon>Priestia</taxon>
    </lineage>
</organism>
<gene>
    <name evidence="2" type="ORF">GCM10007140_16380</name>
</gene>
<sequence>MFRFFVVCLAVLIQSGCGNILVQEEQVQKQLERFESVDANMYEPQQELLKLEGEEKQVYEQLVTLRLDNQAEMKSLADEANELLEQRKKLLEKEKRAVKESKEAFQQVEPLIHGMSDEGIQREWEKMKEVMTHRYTSYEELYNEYDVALKEGGELYRVFLQSPFSTVSVENQIKKIDEQYKRVAERNHSFNNWTDEYHKERDVLYEKIAGNPNKTK</sequence>
<accession>A0A917AQI2</accession>
<dbReference type="Gene3D" id="1.20.120.570">
    <property type="entry name" value="YkyA-like"/>
    <property type="match status" value="1"/>
</dbReference>
<reference evidence="2" key="2">
    <citation type="submission" date="2020-09" db="EMBL/GenBank/DDBJ databases">
        <authorList>
            <person name="Sun Q."/>
            <person name="Zhou Y."/>
        </authorList>
    </citation>
    <scope>NUCLEOTIDE SEQUENCE</scope>
    <source>
        <strain evidence="2">CGMCC 1.12698</strain>
    </source>
</reference>
<dbReference type="SUPFAM" id="SSF140423">
    <property type="entry name" value="MW0975(SA0943)-like"/>
    <property type="match status" value="1"/>
</dbReference>
<dbReference type="EMBL" id="BMFK01000001">
    <property type="protein sequence ID" value="GGE66940.1"/>
    <property type="molecule type" value="Genomic_DNA"/>
</dbReference>
<protein>
    <recommendedName>
        <fullName evidence="4">Cell-wall binding lipoprotein</fullName>
    </recommendedName>
</protein>
<dbReference type="Proteomes" id="UP000605259">
    <property type="component" value="Unassembled WGS sequence"/>
</dbReference>
<evidence type="ECO:0000256" key="1">
    <source>
        <dbReference type="SAM" id="Coils"/>
    </source>
</evidence>
<comment type="caution">
    <text evidence="2">The sequence shown here is derived from an EMBL/GenBank/DDBJ whole genome shotgun (WGS) entry which is preliminary data.</text>
</comment>
<dbReference type="InterPro" id="IPR019454">
    <property type="entry name" value="Lipoprot_YkyA-like"/>
</dbReference>
<name>A0A917AQI2_9BACI</name>
<keyword evidence="3" id="KW-1185">Reference proteome</keyword>
<dbReference type="Pfam" id="PF10368">
    <property type="entry name" value="YkyA"/>
    <property type="match status" value="1"/>
</dbReference>
<evidence type="ECO:0000313" key="3">
    <source>
        <dbReference type="Proteomes" id="UP000605259"/>
    </source>
</evidence>
<reference evidence="2" key="1">
    <citation type="journal article" date="2014" name="Int. J. Syst. Evol. Microbiol.">
        <title>Complete genome sequence of Corynebacterium casei LMG S-19264T (=DSM 44701T), isolated from a smear-ripened cheese.</title>
        <authorList>
            <consortium name="US DOE Joint Genome Institute (JGI-PGF)"/>
            <person name="Walter F."/>
            <person name="Albersmeier A."/>
            <person name="Kalinowski J."/>
            <person name="Ruckert C."/>
        </authorList>
    </citation>
    <scope>NUCLEOTIDE SEQUENCE</scope>
    <source>
        <strain evidence="2">CGMCC 1.12698</strain>
    </source>
</reference>